<comment type="caution">
    <text evidence="4">The sequence shown here is derived from an EMBL/GenBank/DDBJ whole genome shotgun (WGS) entry which is preliminary data.</text>
</comment>
<dbReference type="PANTHER" id="PTHR12634">
    <property type="entry name" value="SIT4 YEAST -ASSOCIATING PROTEIN-RELATED"/>
    <property type="match status" value="1"/>
</dbReference>
<dbReference type="OrthoDB" id="295029at2759"/>
<dbReference type="AlphaFoldDB" id="A0A024G229"/>
<feature type="compositionally biased region" description="Basic and acidic residues" evidence="3">
    <location>
        <begin position="653"/>
        <end position="663"/>
    </location>
</feature>
<keyword evidence="5" id="KW-1185">Reference proteome</keyword>
<dbReference type="InterPro" id="IPR007587">
    <property type="entry name" value="SAPS"/>
</dbReference>
<comment type="similarity">
    <text evidence="1">Belongs to the SAPS family.</text>
</comment>
<evidence type="ECO:0000313" key="4">
    <source>
        <dbReference type="EMBL" id="CCI40873.1"/>
    </source>
</evidence>
<keyword evidence="2" id="KW-0131">Cell cycle</keyword>
<accession>A0A024G229</accession>
<reference evidence="4 5" key="1">
    <citation type="submission" date="2012-05" db="EMBL/GenBank/DDBJ databases">
        <title>Recombination and specialization in a pathogen metapopulation.</title>
        <authorList>
            <person name="Gardiner A."/>
            <person name="Kemen E."/>
            <person name="Schultz-Larsen T."/>
            <person name="MacLean D."/>
            <person name="Van Oosterhout C."/>
            <person name="Jones J.D.G."/>
        </authorList>
    </citation>
    <scope>NUCLEOTIDE SEQUENCE [LARGE SCALE GENOMIC DNA]</scope>
    <source>
        <strain evidence="4 5">Ac Nc2</strain>
    </source>
</reference>
<proteinExistence type="inferred from homology"/>
<dbReference type="Pfam" id="PF04499">
    <property type="entry name" value="SAPS"/>
    <property type="match status" value="1"/>
</dbReference>
<name>A0A024G229_9STRA</name>
<feature type="region of interest" description="Disordered" evidence="3">
    <location>
        <begin position="635"/>
        <end position="723"/>
    </location>
</feature>
<dbReference type="STRING" id="65357.A0A024G229"/>
<dbReference type="GO" id="GO:0019903">
    <property type="term" value="F:protein phosphatase binding"/>
    <property type="evidence" value="ECO:0007669"/>
    <property type="project" value="InterPro"/>
</dbReference>
<feature type="compositionally biased region" description="Low complexity" evidence="3">
    <location>
        <begin position="714"/>
        <end position="723"/>
    </location>
</feature>
<evidence type="ECO:0000256" key="1">
    <source>
        <dbReference type="ARBA" id="ARBA00006180"/>
    </source>
</evidence>
<protein>
    <submittedName>
        <fullName evidence="4">Uncharacterized protein</fullName>
    </submittedName>
</protein>
<sequence>MSIFSGFHDEASVWAKGSSLFNTTSRLNDLLDSNQFTLEQLLQQDDIIQEVKTRNEKLLEFLSQEHIILQLVEYVTKPAQNPQDDIQVLKYPYVSCEVLCCDIMSITDILATASDGKIVSVFLEFLDLPAPLNPRLCGYFEKIFSMLMVRKPQEITKLINQNAQFVLQGFITHVRSYSVAEIFKRLLQPFHMDFVDDSMEYSGFPMGASSTIPWYSSLDEEDGSVGTPTASSKALVWHQDTTVIDLLVSNLAPLAADGTPFDSDAHKHTADILVDLTHFVARSQLNDPSSPTSDAGGQSTSTLMEYLESEEIVEKIISYAIPTETLSITATSSMTASLSVLSALLSFHTNARYTNGKPLPIVLEAILNRLPQICATLRGEMYEPGFIYNQRHEKVPRLGLGRLRLVGLLVLLTQTKFYQVDAALLKEKAVEAFLDLFFAFESVNILHSDVENMVVGILDGGSKDLLIALIREGRLLPRLLQAFTDNEQKLKEPKPFALGCMGHIHRICRVLLSLMNAIRNGSNEGSTTLNDMTHADSVADLLEEDVPVWKAWDTLAATKLEILYEEERHPLGGVPLSFETVEASYNSLEYTQEDQMRAQFAEMLSNSEYITKEDNYEDDYGLKDSGEASMLPEILNDSSSSEDDDDFLQPHRLPSDDDHKVETDGETPNLNEDVDSNWANFEENPWPSTTTDEAETIKQTAEESKVDTEESIEEISYTTEATE</sequence>
<evidence type="ECO:0000313" key="5">
    <source>
        <dbReference type="Proteomes" id="UP000053237"/>
    </source>
</evidence>
<gene>
    <name evidence="4" type="ORF">BN9_016570</name>
</gene>
<organism evidence="4 5">
    <name type="scientific">Albugo candida</name>
    <dbReference type="NCBI Taxonomy" id="65357"/>
    <lineage>
        <taxon>Eukaryota</taxon>
        <taxon>Sar</taxon>
        <taxon>Stramenopiles</taxon>
        <taxon>Oomycota</taxon>
        <taxon>Peronosporomycetes</taxon>
        <taxon>Albuginales</taxon>
        <taxon>Albuginaceae</taxon>
        <taxon>Albugo</taxon>
    </lineage>
</organism>
<dbReference type="GO" id="GO:0019888">
    <property type="term" value="F:protein phosphatase regulator activity"/>
    <property type="evidence" value="ECO:0007669"/>
    <property type="project" value="TreeGrafter"/>
</dbReference>
<dbReference type="PANTHER" id="PTHR12634:SF8">
    <property type="entry name" value="FIERY MOUNTAIN, ISOFORM D"/>
    <property type="match status" value="1"/>
</dbReference>
<dbReference type="EMBL" id="CAIX01000012">
    <property type="protein sequence ID" value="CCI40873.1"/>
    <property type="molecule type" value="Genomic_DNA"/>
</dbReference>
<evidence type="ECO:0000256" key="2">
    <source>
        <dbReference type="ARBA" id="ARBA00023306"/>
    </source>
</evidence>
<dbReference type="InParanoid" id="A0A024G229"/>
<evidence type="ECO:0000256" key="3">
    <source>
        <dbReference type="SAM" id="MobiDB-lite"/>
    </source>
</evidence>
<dbReference type="Proteomes" id="UP000053237">
    <property type="component" value="Unassembled WGS sequence"/>
</dbReference>